<name>A0A835G2F2_SPOEX</name>
<dbReference type="Proteomes" id="UP000648187">
    <property type="component" value="Unassembled WGS sequence"/>
</dbReference>
<dbReference type="SUPFAM" id="SSF52540">
    <property type="entry name" value="P-loop containing nucleoside triphosphate hydrolases"/>
    <property type="match status" value="2"/>
</dbReference>
<dbReference type="NCBIfam" id="NF007739">
    <property type="entry name" value="PRK10419.1"/>
    <property type="match status" value="2"/>
</dbReference>
<dbReference type="PANTHER" id="PTHR43776">
    <property type="entry name" value="TRANSPORT ATP-BINDING PROTEIN"/>
    <property type="match status" value="1"/>
</dbReference>
<keyword evidence="2" id="KW-0813">Transport</keyword>
<dbReference type="EMBL" id="JACKWZ010001002">
    <property type="protein sequence ID" value="KAF9404368.1"/>
    <property type="molecule type" value="Genomic_DNA"/>
</dbReference>
<dbReference type="InterPro" id="IPR003439">
    <property type="entry name" value="ABC_transporter-like_ATP-bd"/>
</dbReference>
<evidence type="ECO:0000256" key="4">
    <source>
        <dbReference type="ARBA" id="ARBA00022840"/>
    </source>
</evidence>
<gene>
    <name evidence="6" type="ORF">HW555_014369</name>
</gene>
<keyword evidence="3" id="KW-0547">Nucleotide-binding</keyword>
<dbReference type="InterPro" id="IPR003593">
    <property type="entry name" value="AAA+_ATPase"/>
</dbReference>
<dbReference type="InterPro" id="IPR050319">
    <property type="entry name" value="ABC_transp_ATP-bind"/>
</dbReference>
<dbReference type="Pfam" id="PF00005">
    <property type="entry name" value="ABC_tran"/>
    <property type="match status" value="2"/>
</dbReference>
<dbReference type="InterPro" id="IPR013563">
    <property type="entry name" value="Oligopep_ABC_C"/>
</dbReference>
<dbReference type="CDD" id="cd03257">
    <property type="entry name" value="ABC_NikE_OppD_transporters"/>
    <property type="match status" value="2"/>
</dbReference>
<dbReference type="Pfam" id="PF08352">
    <property type="entry name" value="oligo_HPY"/>
    <property type="match status" value="2"/>
</dbReference>
<evidence type="ECO:0000256" key="2">
    <source>
        <dbReference type="ARBA" id="ARBA00022448"/>
    </source>
</evidence>
<dbReference type="PANTHER" id="PTHR43776:SF7">
    <property type="entry name" value="D,D-DIPEPTIDE TRANSPORT ATP-BINDING PROTEIN DDPF-RELATED"/>
    <property type="match status" value="1"/>
</dbReference>
<organism evidence="6 7">
    <name type="scientific">Spodoptera exigua</name>
    <name type="common">Beet armyworm</name>
    <name type="synonym">Noctua fulgens</name>
    <dbReference type="NCBI Taxonomy" id="7107"/>
    <lineage>
        <taxon>Eukaryota</taxon>
        <taxon>Metazoa</taxon>
        <taxon>Ecdysozoa</taxon>
        <taxon>Arthropoda</taxon>
        <taxon>Hexapoda</taxon>
        <taxon>Insecta</taxon>
        <taxon>Pterygota</taxon>
        <taxon>Neoptera</taxon>
        <taxon>Endopterygota</taxon>
        <taxon>Lepidoptera</taxon>
        <taxon>Glossata</taxon>
        <taxon>Ditrysia</taxon>
        <taxon>Noctuoidea</taxon>
        <taxon>Noctuidae</taxon>
        <taxon>Amphipyrinae</taxon>
        <taxon>Spodoptera</taxon>
    </lineage>
</organism>
<evidence type="ECO:0000259" key="5">
    <source>
        <dbReference type="SMART" id="SM00382"/>
    </source>
</evidence>
<accession>A0A835G2F2</accession>
<keyword evidence="7" id="KW-1185">Reference proteome</keyword>
<keyword evidence="4" id="KW-0067">ATP-binding</keyword>
<dbReference type="NCBIfam" id="NF008453">
    <property type="entry name" value="PRK11308.1"/>
    <property type="match status" value="2"/>
</dbReference>
<proteinExistence type="inferred from homology"/>
<protein>
    <recommendedName>
        <fullName evidence="5">AAA+ ATPase domain-containing protein</fullName>
    </recommendedName>
</protein>
<dbReference type="InterPro" id="IPR027417">
    <property type="entry name" value="P-loop_NTPase"/>
</dbReference>
<dbReference type="PROSITE" id="PS00211">
    <property type="entry name" value="ABC_TRANSPORTER_1"/>
    <property type="match status" value="2"/>
</dbReference>
<comment type="similarity">
    <text evidence="1">Belongs to the ABC transporter superfamily.</text>
</comment>
<dbReference type="GO" id="GO:0016887">
    <property type="term" value="F:ATP hydrolysis activity"/>
    <property type="evidence" value="ECO:0007669"/>
    <property type="project" value="InterPro"/>
</dbReference>
<feature type="domain" description="AAA+ ATPase" evidence="5">
    <location>
        <begin position="276"/>
        <end position="470"/>
    </location>
</feature>
<dbReference type="GO" id="GO:0055085">
    <property type="term" value="P:transmembrane transport"/>
    <property type="evidence" value="ECO:0007669"/>
    <property type="project" value="UniProtKB-ARBA"/>
</dbReference>
<evidence type="ECO:0000256" key="3">
    <source>
        <dbReference type="ARBA" id="ARBA00022741"/>
    </source>
</evidence>
<dbReference type="InterPro" id="IPR017871">
    <property type="entry name" value="ABC_transporter-like_CS"/>
</dbReference>
<evidence type="ECO:0000313" key="7">
    <source>
        <dbReference type="Proteomes" id="UP000648187"/>
    </source>
</evidence>
<dbReference type="NCBIfam" id="TIGR01727">
    <property type="entry name" value="oligo_HPY"/>
    <property type="match status" value="1"/>
</dbReference>
<dbReference type="SMART" id="SM00382">
    <property type="entry name" value="AAA"/>
    <property type="match status" value="2"/>
</dbReference>
<evidence type="ECO:0000313" key="6">
    <source>
        <dbReference type="EMBL" id="KAF9404368.1"/>
    </source>
</evidence>
<feature type="domain" description="AAA+ ATPase" evidence="5">
    <location>
        <begin position="19"/>
        <end position="149"/>
    </location>
</feature>
<dbReference type="FunFam" id="3.40.50.300:FF:000016">
    <property type="entry name" value="Oligopeptide ABC transporter ATP-binding component"/>
    <property type="match status" value="2"/>
</dbReference>
<evidence type="ECO:0000256" key="1">
    <source>
        <dbReference type="ARBA" id="ARBA00005417"/>
    </source>
</evidence>
<dbReference type="GO" id="GO:0005524">
    <property type="term" value="F:ATP binding"/>
    <property type="evidence" value="ECO:0007669"/>
    <property type="project" value="UniProtKB-KW"/>
</dbReference>
<comment type="caution">
    <text evidence="6">The sequence shown here is derived from an EMBL/GenBank/DDBJ whole genome shotgun (WGS) entry which is preliminary data.</text>
</comment>
<dbReference type="GO" id="GO:0015833">
    <property type="term" value="P:peptide transport"/>
    <property type="evidence" value="ECO:0007669"/>
    <property type="project" value="InterPro"/>
</dbReference>
<reference evidence="6" key="1">
    <citation type="submission" date="2020-08" db="EMBL/GenBank/DDBJ databases">
        <title>Spodoptera exigua strain:BAW_Kor-Di-RS1 Genome sequencing and assembly.</title>
        <authorList>
            <person name="Kim J."/>
            <person name="Nam H.Y."/>
            <person name="Kwon M."/>
            <person name="Choi J.H."/>
            <person name="Cho S.R."/>
            <person name="Kim G.-H."/>
        </authorList>
    </citation>
    <scope>NUCLEOTIDE SEQUENCE</scope>
    <source>
        <strain evidence="6">BAW_Kor-Di-RS1</strain>
        <tissue evidence="6">Whole-body</tissue>
    </source>
</reference>
<dbReference type="Gene3D" id="3.40.50.300">
    <property type="entry name" value="P-loop containing nucleotide triphosphate hydrolases"/>
    <property type="match status" value="2"/>
</dbReference>
<sequence length="557" mass="62624">MQAIRGKEIAMIFQDPMTSLDPTMPIGKQVAESLIKHNKVSKKEGLDQALELLKLVGIPNAEKRLKNYPHQFSGGQRQRIVIAIALICYPEVLIADEPTTALDVTIQAQILELLKDLQQKISTSIIFITHDLGVVANVADRVAVMYGGRLVEVGTSEEIFYNPQHPYTWGLLGSMPTMEGTEEKLYAIPGSLPDLLDPPKGDAFYPRNEFAMKIDAEEAPPYFEVSPTHKAATWLLAPQAPKITPPAEIVRRWAIYAERRPDEVRAVDDISFHIYEGETFGLVGESGSGKSTTGRSVIRLYDPTDGEIMFDGEDISKIRSKSAMQAFRREVQMIFQDPYASLNPRMKVNDIIAEGIDINHLANTPAEREEKVNELLKVVGLDPSHGTRYPHEFSGGQRQRIGIARALAVNPRFIICDEPISALDVSIQAQVVNLLQDLQKDSGLTYLFIAHDLSMVKHISDRIGVMHSGRLLEMGSSDDVYNFGVHPYTESLLSAIPLPDPDYERTRKRIVYKPQPEDGKERKLREITPEHYVYCSEDEIEVYRKKIEEKKARAIHE</sequence>
<dbReference type="AlphaFoldDB" id="A0A835G2F2"/>